<evidence type="ECO:0000313" key="3">
    <source>
        <dbReference type="Proteomes" id="UP001167160"/>
    </source>
</evidence>
<keyword evidence="3" id="KW-1185">Reference proteome</keyword>
<proteinExistence type="predicted"/>
<evidence type="ECO:0000313" key="2">
    <source>
        <dbReference type="EMBL" id="MCM2579207.1"/>
    </source>
</evidence>
<dbReference type="EMBL" id="JAMQGM010000037">
    <property type="protein sequence ID" value="MCM2579207.1"/>
    <property type="molecule type" value="Genomic_DNA"/>
</dbReference>
<reference evidence="2" key="1">
    <citation type="journal article" date="2023" name="Int. J. Syst. Evol. Microbiol.">
        <title>Streptomyces meridianus sp. nov. isolated from brackish water of the Tagus estuary in Alcochete, Portugal.</title>
        <authorList>
            <person name="Santos J.D.N."/>
            <person name="Klimek D."/>
            <person name="Calusinska M."/>
            <person name="Lobo Da Cunha A."/>
            <person name="Catita J."/>
            <person name="Goncalves H."/>
            <person name="Gonzalez I."/>
            <person name="Reyes F."/>
            <person name="Lage O.M."/>
        </authorList>
    </citation>
    <scope>NUCLEOTIDE SEQUENCE</scope>
    <source>
        <strain evidence="2">MTZ3.1</strain>
    </source>
</reference>
<gene>
    <name evidence="2" type="ORF">M1E25_17935</name>
</gene>
<dbReference type="RefSeq" id="WP_251416718.1">
    <property type="nucleotide sequence ID" value="NZ_JAMQGM010000037.1"/>
</dbReference>
<evidence type="ECO:0000256" key="1">
    <source>
        <dbReference type="SAM" id="MobiDB-lite"/>
    </source>
</evidence>
<organism evidence="2 3">
    <name type="scientific">Streptomyces meridianus</name>
    <dbReference type="NCBI Taxonomy" id="2938945"/>
    <lineage>
        <taxon>Bacteria</taxon>
        <taxon>Bacillati</taxon>
        <taxon>Actinomycetota</taxon>
        <taxon>Actinomycetes</taxon>
        <taxon>Kitasatosporales</taxon>
        <taxon>Streptomycetaceae</taxon>
        <taxon>Streptomyces</taxon>
    </lineage>
</organism>
<dbReference type="Proteomes" id="UP001167160">
    <property type="component" value="Unassembled WGS sequence"/>
</dbReference>
<comment type="caution">
    <text evidence="2">The sequence shown here is derived from an EMBL/GenBank/DDBJ whole genome shotgun (WGS) entry which is preliminary data.</text>
</comment>
<sequence>MTPELFTTGSGDDAHTSGGAGSGESTVSPALRAVRERLTGLPPGDSTWLKDRLGGPRRWITRHRELIRAAAGDNGLPADMVAAIAWQEVGGKPYVLDDITVTLRDAARSSWVPVDPEDLPWRLAGDRDKTSFGPMAVQTRRAAEVLGYDPARLTEAQRTELTTALRDPAQAVFISAGYLRSLKAESRFADVPPEEMTPDQYRELAARYNGGPYWQVPAAQKYADEFAEHRQEAAEALR</sequence>
<feature type="compositionally biased region" description="Polar residues" evidence="1">
    <location>
        <begin position="1"/>
        <end position="10"/>
    </location>
</feature>
<dbReference type="SUPFAM" id="SSF53955">
    <property type="entry name" value="Lysozyme-like"/>
    <property type="match status" value="1"/>
</dbReference>
<protein>
    <submittedName>
        <fullName evidence="2">Uncharacterized protein</fullName>
    </submittedName>
</protein>
<dbReference type="Gene3D" id="1.10.530.10">
    <property type="match status" value="1"/>
</dbReference>
<feature type="region of interest" description="Disordered" evidence="1">
    <location>
        <begin position="1"/>
        <end position="27"/>
    </location>
</feature>
<dbReference type="InterPro" id="IPR023346">
    <property type="entry name" value="Lysozyme-like_dom_sf"/>
</dbReference>
<accession>A0ABT0X9J7</accession>
<name>A0ABT0X9J7_9ACTN</name>